<reference evidence="1" key="2">
    <citation type="journal article" date="2015" name="Data Brief">
        <title>Shoot transcriptome of the giant reed, Arundo donax.</title>
        <authorList>
            <person name="Barrero R.A."/>
            <person name="Guerrero F.D."/>
            <person name="Moolhuijzen P."/>
            <person name="Goolsby J.A."/>
            <person name="Tidwell J."/>
            <person name="Bellgard S.E."/>
            <person name="Bellgard M.I."/>
        </authorList>
    </citation>
    <scope>NUCLEOTIDE SEQUENCE</scope>
    <source>
        <tissue evidence="1">Shoot tissue taken approximately 20 cm above the soil surface</tissue>
    </source>
</reference>
<dbReference type="AlphaFoldDB" id="A0A0A9A985"/>
<accession>A0A0A9A985</accession>
<sequence length="38" mass="4261">MYNNFCVSFGSVWLYPLAGSLLKTLSNYAIMIASEIEN</sequence>
<dbReference type="EMBL" id="GBRH01254308">
    <property type="protein sequence ID" value="JAD43587.1"/>
    <property type="molecule type" value="Transcribed_RNA"/>
</dbReference>
<evidence type="ECO:0000313" key="1">
    <source>
        <dbReference type="EMBL" id="JAD43587.1"/>
    </source>
</evidence>
<protein>
    <submittedName>
        <fullName evidence="1">Uncharacterized protein</fullName>
    </submittedName>
</protein>
<name>A0A0A9A985_ARUDO</name>
<organism evidence="1">
    <name type="scientific">Arundo donax</name>
    <name type="common">Giant reed</name>
    <name type="synonym">Donax arundinaceus</name>
    <dbReference type="NCBI Taxonomy" id="35708"/>
    <lineage>
        <taxon>Eukaryota</taxon>
        <taxon>Viridiplantae</taxon>
        <taxon>Streptophyta</taxon>
        <taxon>Embryophyta</taxon>
        <taxon>Tracheophyta</taxon>
        <taxon>Spermatophyta</taxon>
        <taxon>Magnoliopsida</taxon>
        <taxon>Liliopsida</taxon>
        <taxon>Poales</taxon>
        <taxon>Poaceae</taxon>
        <taxon>PACMAD clade</taxon>
        <taxon>Arundinoideae</taxon>
        <taxon>Arundineae</taxon>
        <taxon>Arundo</taxon>
    </lineage>
</organism>
<proteinExistence type="predicted"/>
<reference evidence="1" key="1">
    <citation type="submission" date="2014-09" db="EMBL/GenBank/DDBJ databases">
        <authorList>
            <person name="Magalhaes I.L.F."/>
            <person name="Oliveira U."/>
            <person name="Santos F.R."/>
            <person name="Vidigal T.H.D.A."/>
            <person name="Brescovit A.D."/>
            <person name="Santos A.J."/>
        </authorList>
    </citation>
    <scope>NUCLEOTIDE SEQUENCE</scope>
    <source>
        <tissue evidence="1">Shoot tissue taken approximately 20 cm above the soil surface</tissue>
    </source>
</reference>